<feature type="domain" description="Tyr recombinase" evidence="5">
    <location>
        <begin position="210"/>
        <end position="431"/>
    </location>
</feature>
<dbReference type="Gene3D" id="3.30.160.390">
    <property type="entry name" value="Integrase, DNA-binding domain"/>
    <property type="match status" value="1"/>
</dbReference>
<dbReference type="InterPro" id="IPR013762">
    <property type="entry name" value="Integrase-like_cat_sf"/>
</dbReference>
<evidence type="ECO:0000256" key="4">
    <source>
        <dbReference type="ARBA" id="ARBA00023172"/>
    </source>
</evidence>
<keyword evidence="4" id="KW-0233">DNA recombination</keyword>
<dbReference type="Gene3D" id="1.10.150.130">
    <property type="match status" value="1"/>
</dbReference>
<name>A0A1G5V1U9_9BACT</name>
<dbReference type="GO" id="GO:0015074">
    <property type="term" value="P:DNA integration"/>
    <property type="evidence" value="ECO:0007669"/>
    <property type="project" value="UniProtKB-KW"/>
</dbReference>
<dbReference type="SUPFAM" id="SSF56349">
    <property type="entry name" value="DNA breaking-rejoining enzymes"/>
    <property type="match status" value="1"/>
</dbReference>
<dbReference type="Pfam" id="PF13356">
    <property type="entry name" value="Arm-DNA-bind_3"/>
    <property type="match status" value="1"/>
</dbReference>
<keyword evidence="3" id="KW-0238">DNA-binding</keyword>
<dbReference type="InterPro" id="IPR002104">
    <property type="entry name" value="Integrase_catalytic"/>
</dbReference>
<evidence type="ECO:0000259" key="5">
    <source>
        <dbReference type="PROSITE" id="PS51898"/>
    </source>
</evidence>
<dbReference type="CDD" id="cd00796">
    <property type="entry name" value="INT_Rci_Hp1_C"/>
    <property type="match status" value="1"/>
</dbReference>
<dbReference type="InterPro" id="IPR038488">
    <property type="entry name" value="Integrase_DNA-bd_sf"/>
</dbReference>
<dbReference type="PANTHER" id="PTHR30629">
    <property type="entry name" value="PROPHAGE INTEGRASE"/>
    <property type="match status" value="1"/>
</dbReference>
<dbReference type="Gene3D" id="1.10.443.10">
    <property type="entry name" value="Intergrase catalytic core"/>
    <property type="match status" value="1"/>
</dbReference>
<dbReference type="EMBL" id="FMXE01000002">
    <property type="protein sequence ID" value="SDA39843.1"/>
    <property type="molecule type" value="Genomic_DNA"/>
</dbReference>
<organism evidence="6 7">
    <name type="scientific">Algoriphagus alkaliphilus</name>
    <dbReference type="NCBI Taxonomy" id="279824"/>
    <lineage>
        <taxon>Bacteria</taxon>
        <taxon>Pseudomonadati</taxon>
        <taxon>Bacteroidota</taxon>
        <taxon>Cytophagia</taxon>
        <taxon>Cytophagales</taxon>
        <taxon>Cyclobacteriaceae</taxon>
        <taxon>Algoriphagus</taxon>
    </lineage>
</organism>
<dbReference type="STRING" id="279824.SAMN03080617_00280"/>
<dbReference type="InterPro" id="IPR010998">
    <property type="entry name" value="Integrase_recombinase_N"/>
</dbReference>
<gene>
    <name evidence="6" type="ORF">SAMN03080617_00280</name>
</gene>
<dbReference type="GO" id="GO:0003677">
    <property type="term" value="F:DNA binding"/>
    <property type="evidence" value="ECO:0007669"/>
    <property type="project" value="UniProtKB-KW"/>
</dbReference>
<protein>
    <submittedName>
        <fullName evidence="6">Site-specific recombinase XerD</fullName>
    </submittedName>
</protein>
<proteinExistence type="inferred from homology"/>
<keyword evidence="7" id="KW-1185">Reference proteome</keyword>
<evidence type="ECO:0000256" key="2">
    <source>
        <dbReference type="ARBA" id="ARBA00022908"/>
    </source>
</evidence>
<accession>A0A1G5V1U9</accession>
<keyword evidence="2" id="KW-0229">DNA integration</keyword>
<dbReference type="AlphaFoldDB" id="A0A1G5V1U9"/>
<reference evidence="7" key="1">
    <citation type="submission" date="2016-10" db="EMBL/GenBank/DDBJ databases">
        <authorList>
            <person name="Varghese N."/>
            <person name="Submissions S."/>
        </authorList>
    </citation>
    <scope>NUCLEOTIDE SEQUENCE [LARGE SCALE GENOMIC DNA]</scope>
    <source>
        <strain evidence="7">DSM 22703</strain>
    </source>
</reference>
<sequence>MRHQRGTRTEEKLTIIKFSKASIQSLEVPKSGKVYYHDEKERGLSLYITSKGKITFFARKRINSRDIRIVLGNFPDLTIEQARKKFHEARGLVAMGQDPHEEKRKAREMNKTFGQAFNEYMERYSKKQKRSWKYDEREVNKFLPHWFKRRIGSISKAEIQRLIEKVHDENGLYQANRLLERIRHIYNKTIEWGWEGTNPAIGIKKYKEKSRERFVLPNEMPYLLKALEAEHNQTVKDYFWMLLLTGARRTNTLHMRWEEINWEMKVWTIPMTKNGDSQKVPLIGKAMEILQTRKSKTHSPWVFPSDDFPDQPLTNFKRPWKKLLQLATMYMWKDDPMYSEMVTDGNIKSLNYKHTEDEFKKIQRAAKKKNITLPIGLNDLHLHDIRRTFGSYQAITGASLQIIGKSLGHKSPLSTQVYARLNLDPVRDSIEKATAVMFG</sequence>
<dbReference type="Proteomes" id="UP000198756">
    <property type="component" value="Unassembled WGS sequence"/>
</dbReference>
<evidence type="ECO:0000256" key="3">
    <source>
        <dbReference type="ARBA" id="ARBA00023125"/>
    </source>
</evidence>
<dbReference type="InterPro" id="IPR025166">
    <property type="entry name" value="Integrase_DNA_bind_dom"/>
</dbReference>
<evidence type="ECO:0000313" key="6">
    <source>
        <dbReference type="EMBL" id="SDA39843.1"/>
    </source>
</evidence>
<dbReference type="Pfam" id="PF00589">
    <property type="entry name" value="Phage_integrase"/>
    <property type="match status" value="1"/>
</dbReference>
<comment type="similarity">
    <text evidence="1">Belongs to the 'phage' integrase family.</text>
</comment>
<dbReference type="PANTHER" id="PTHR30629:SF2">
    <property type="entry name" value="PROPHAGE INTEGRASE INTS-RELATED"/>
    <property type="match status" value="1"/>
</dbReference>
<evidence type="ECO:0000313" key="7">
    <source>
        <dbReference type="Proteomes" id="UP000198756"/>
    </source>
</evidence>
<dbReference type="GO" id="GO:0006310">
    <property type="term" value="P:DNA recombination"/>
    <property type="evidence" value="ECO:0007669"/>
    <property type="project" value="UniProtKB-KW"/>
</dbReference>
<evidence type="ECO:0000256" key="1">
    <source>
        <dbReference type="ARBA" id="ARBA00008857"/>
    </source>
</evidence>
<dbReference type="InterPro" id="IPR050808">
    <property type="entry name" value="Phage_Integrase"/>
</dbReference>
<dbReference type="InterPro" id="IPR011010">
    <property type="entry name" value="DNA_brk_join_enz"/>
</dbReference>
<dbReference type="PROSITE" id="PS51898">
    <property type="entry name" value="TYR_RECOMBINASE"/>
    <property type="match status" value="1"/>
</dbReference>
<dbReference type="OrthoDB" id="9795573at2"/>